<dbReference type="Proteomes" id="UP000516437">
    <property type="component" value="Unassembled WGS sequence"/>
</dbReference>
<name>A0A6A1UI53_9ROSI</name>
<keyword evidence="1" id="KW-1133">Transmembrane helix</keyword>
<evidence type="ECO:0000313" key="2">
    <source>
        <dbReference type="EMBL" id="KAB1199931.1"/>
    </source>
</evidence>
<gene>
    <name evidence="2" type="ORF">CJ030_MR0G008962</name>
</gene>
<protein>
    <submittedName>
        <fullName evidence="2">Mitochondrial import receptor subunit TOM40-1</fullName>
    </submittedName>
</protein>
<dbReference type="EMBL" id="RXIC02000373">
    <property type="protein sequence ID" value="KAB1199931.1"/>
    <property type="molecule type" value="Genomic_DNA"/>
</dbReference>
<reference evidence="2 3" key="1">
    <citation type="journal article" date="2019" name="Plant Biotechnol. J.">
        <title>The red bayberry genome and genetic basis of sex determination.</title>
        <authorList>
            <person name="Jia H.M."/>
            <person name="Jia H.J."/>
            <person name="Cai Q.L."/>
            <person name="Wang Y."/>
            <person name="Zhao H.B."/>
            <person name="Yang W.F."/>
            <person name="Wang G.Y."/>
            <person name="Li Y.H."/>
            <person name="Zhan D.L."/>
            <person name="Shen Y.T."/>
            <person name="Niu Q.F."/>
            <person name="Chang L."/>
            <person name="Qiu J."/>
            <person name="Zhao L."/>
            <person name="Xie H.B."/>
            <person name="Fu W.Y."/>
            <person name="Jin J."/>
            <person name="Li X.W."/>
            <person name="Jiao Y."/>
            <person name="Zhou C.C."/>
            <person name="Tu T."/>
            <person name="Chai C.Y."/>
            <person name="Gao J.L."/>
            <person name="Fan L.J."/>
            <person name="van de Weg E."/>
            <person name="Wang J.Y."/>
            <person name="Gao Z.S."/>
        </authorList>
    </citation>
    <scope>NUCLEOTIDE SEQUENCE [LARGE SCALE GENOMIC DNA]</scope>
    <source>
        <tissue evidence="2">Leaves</tissue>
    </source>
</reference>
<evidence type="ECO:0000256" key="1">
    <source>
        <dbReference type="SAM" id="Phobius"/>
    </source>
</evidence>
<dbReference type="OrthoDB" id="1937704at2759"/>
<accession>A0A6A1UI53</accession>
<evidence type="ECO:0000313" key="3">
    <source>
        <dbReference type="Proteomes" id="UP000516437"/>
    </source>
</evidence>
<keyword evidence="1" id="KW-0812">Transmembrane</keyword>
<dbReference type="AlphaFoldDB" id="A0A6A1UI53"/>
<comment type="caution">
    <text evidence="2">The sequence shown here is derived from an EMBL/GenBank/DDBJ whole genome shotgun (WGS) entry which is preliminary data.</text>
</comment>
<proteinExistence type="predicted"/>
<organism evidence="2 3">
    <name type="scientific">Morella rubra</name>
    <name type="common">Chinese bayberry</name>
    <dbReference type="NCBI Taxonomy" id="262757"/>
    <lineage>
        <taxon>Eukaryota</taxon>
        <taxon>Viridiplantae</taxon>
        <taxon>Streptophyta</taxon>
        <taxon>Embryophyta</taxon>
        <taxon>Tracheophyta</taxon>
        <taxon>Spermatophyta</taxon>
        <taxon>Magnoliopsida</taxon>
        <taxon>eudicotyledons</taxon>
        <taxon>Gunneridae</taxon>
        <taxon>Pentapetalae</taxon>
        <taxon>rosids</taxon>
        <taxon>fabids</taxon>
        <taxon>Fagales</taxon>
        <taxon>Myricaceae</taxon>
        <taxon>Morella</taxon>
    </lineage>
</organism>
<keyword evidence="1" id="KW-0472">Membrane</keyword>
<sequence length="113" mass="12627">MGKNIFGSCGQVSLASDLMYNYMSRDVTASFGYDYILRQVASVLVNGLTSWSWYELPVLYVLLGCLWFLNGWYRIWLGMIGTNGSALLLIDVLLLGDSRPSPKVTQFDESLIG</sequence>
<keyword evidence="3" id="KW-1185">Reference proteome</keyword>
<feature type="transmembrane region" description="Helical" evidence="1">
    <location>
        <begin position="51"/>
        <end position="69"/>
    </location>
</feature>
<keyword evidence="2" id="KW-0675">Receptor</keyword>